<evidence type="ECO:0000256" key="4">
    <source>
        <dbReference type="PROSITE-ProRule" id="PRU00449"/>
    </source>
</evidence>
<dbReference type="Pfam" id="PF01428">
    <property type="entry name" value="zf-AN1"/>
    <property type="match status" value="2"/>
</dbReference>
<dbReference type="SUPFAM" id="SSF118310">
    <property type="entry name" value="AN1-like Zinc finger"/>
    <property type="match status" value="2"/>
</dbReference>
<keyword evidence="8" id="KW-1185">Reference proteome</keyword>
<dbReference type="PANTHER" id="PTHR14677:SF40">
    <property type="entry name" value="CDC48-ASSOCIATED UBIQUITIN-LIKE_ZINC FINGER PROTEIN 1"/>
    <property type="match status" value="1"/>
</dbReference>
<reference evidence="7" key="1">
    <citation type="journal article" date="2020" name="Stud. Mycol.">
        <title>101 Dothideomycetes genomes: a test case for predicting lifestyles and emergence of pathogens.</title>
        <authorList>
            <person name="Haridas S."/>
            <person name="Albert R."/>
            <person name="Binder M."/>
            <person name="Bloem J."/>
            <person name="Labutti K."/>
            <person name="Salamov A."/>
            <person name="Andreopoulos B."/>
            <person name="Baker S."/>
            <person name="Barry K."/>
            <person name="Bills G."/>
            <person name="Bluhm B."/>
            <person name="Cannon C."/>
            <person name="Castanera R."/>
            <person name="Culley D."/>
            <person name="Daum C."/>
            <person name="Ezra D."/>
            <person name="Gonzalez J."/>
            <person name="Henrissat B."/>
            <person name="Kuo A."/>
            <person name="Liang C."/>
            <person name="Lipzen A."/>
            <person name="Lutzoni F."/>
            <person name="Magnuson J."/>
            <person name="Mondo S."/>
            <person name="Nolan M."/>
            <person name="Ohm R."/>
            <person name="Pangilinan J."/>
            <person name="Park H.-J."/>
            <person name="Ramirez L."/>
            <person name="Alfaro M."/>
            <person name="Sun H."/>
            <person name="Tritt A."/>
            <person name="Yoshinaga Y."/>
            <person name="Zwiers L.-H."/>
            <person name="Turgeon B."/>
            <person name="Goodwin S."/>
            <person name="Spatafora J."/>
            <person name="Crous P."/>
            <person name="Grigoriev I."/>
        </authorList>
    </citation>
    <scope>NUCLEOTIDE SEQUENCE</scope>
    <source>
        <strain evidence="7">CBS 119925</strain>
    </source>
</reference>
<keyword evidence="3" id="KW-0862">Zinc</keyword>
<dbReference type="InterPro" id="IPR000058">
    <property type="entry name" value="Znf_AN1"/>
</dbReference>
<dbReference type="PANTHER" id="PTHR14677">
    <property type="entry name" value="ARSENITE INDUCUBLE RNA ASSOCIATED PROTEIN AIP-1-RELATED"/>
    <property type="match status" value="1"/>
</dbReference>
<proteinExistence type="predicted"/>
<evidence type="ECO:0000313" key="7">
    <source>
        <dbReference type="EMBL" id="KAF2748806.1"/>
    </source>
</evidence>
<feature type="region of interest" description="Disordered" evidence="5">
    <location>
        <begin position="160"/>
        <end position="205"/>
    </location>
</feature>
<evidence type="ECO:0000256" key="3">
    <source>
        <dbReference type="ARBA" id="ARBA00022833"/>
    </source>
</evidence>
<gene>
    <name evidence="7" type="ORF">M011DRAFT_466572</name>
</gene>
<evidence type="ECO:0000259" key="6">
    <source>
        <dbReference type="PROSITE" id="PS51039"/>
    </source>
</evidence>
<organism evidence="7 8">
    <name type="scientific">Sporormia fimetaria CBS 119925</name>
    <dbReference type="NCBI Taxonomy" id="1340428"/>
    <lineage>
        <taxon>Eukaryota</taxon>
        <taxon>Fungi</taxon>
        <taxon>Dikarya</taxon>
        <taxon>Ascomycota</taxon>
        <taxon>Pezizomycotina</taxon>
        <taxon>Dothideomycetes</taxon>
        <taxon>Pleosporomycetidae</taxon>
        <taxon>Pleosporales</taxon>
        <taxon>Sporormiaceae</taxon>
        <taxon>Sporormia</taxon>
    </lineage>
</organism>
<evidence type="ECO:0000256" key="2">
    <source>
        <dbReference type="ARBA" id="ARBA00022771"/>
    </source>
</evidence>
<feature type="non-terminal residue" evidence="7">
    <location>
        <position position="220"/>
    </location>
</feature>
<keyword evidence="2 4" id="KW-0863">Zinc-finger</keyword>
<dbReference type="GO" id="GO:0005737">
    <property type="term" value="C:cytoplasm"/>
    <property type="evidence" value="ECO:0007669"/>
    <property type="project" value="TreeGrafter"/>
</dbReference>
<evidence type="ECO:0000256" key="5">
    <source>
        <dbReference type="SAM" id="MobiDB-lite"/>
    </source>
</evidence>
<dbReference type="SMART" id="SM00154">
    <property type="entry name" value="ZnF_AN1"/>
    <property type="match status" value="2"/>
</dbReference>
<feature type="domain" description="AN1-type" evidence="6">
    <location>
        <begin position="16"/>
        <end position="64"/>
    </location>
</feature>
<dbReference type="Gene3D" id="4.10.1110.10">
    <property type="entry name" value="AN1-like Zinc finger"/>
    <property type="match status" value="2"/>
</dbReference>
<dbReference type="GO" id="GO:0008270">
    <property type="term" value="F:zinc ion binding"/>
    <property type="evidence" value="ECO:0007669"/>
    <property type="project" value="UniProtKB-KW"/>
</dbReference>
<dbReference type="InterPro" id="IPR035896">
    <property type="entry name" value="AN1-like_Znf"/>
</dbReference>
<feature type="compositionally biased region" description="Polar residues" evidence="5">
    <location>
        <begin position="186"/>
        <end position="201"/>
    </location>
</feature>
<sequence>MADPNHSYTEMKGDVEAIGAHCQMEYCHVLDFLPFKCQSCEGTFCLDHRTETAHKCPQEGAWSRRRAALNNSPSTTLPKPSLYTHDQQCAELSCKTLINTSRMPANHCTTCNRSYCLKHRMQEDHDCKNLKPLGARPSMLNAQRDRGLSALAKLKEWSANKRAEDAKKRSSSSRSGGLFSSLSKRTTSAASAAQNELNTLKRTAKGEASIPVEKRVYLYV</sequence>
<feature type="compositionally biased region" description="Low complexity" evidence="5">
    <location>
        <begin position="172"/>
        <end position="185"/>
    </location>
</feature>
<name>A0A6A6VG72_9PLEO</name>
<dbReference type="OrthoDB" id="431929at2759"/>
<dbReference type="PROSITE" id="PS51039">
    <property type="entry name" value="ZF_AN1"/>
    <property type="match status" value="1"/>
</dbReference>
<evidence type="ECO:0000256" key="1">
    <source>
        <dbReference type="ARBA" id="ARBA00022723"/>
    </source>
</evidence>
<dbReference type="AlphaFoldDB" id="A0A6A6VG72"/>
<dbReference type="EMBL" id="MU006568">
    <property type="protein sequence ID" value="KAF2748806.1"/>
    <property type="molecule type" value="Genomic_DNA"/>
</dbReference>
<accession>A0A6A6VG72</accession>
<evidence type="ECO:0000313" key="8">
    <source>
        <dbReference type="Proteomes" id="UP000799440"/>
    </source>
</evidence>
<dbReference type="Proteomes" id="UP000799440">
    <property type="component" value="Unassembled WGS sequence"/>
</dbReference>
<keyword evidence="1" id="KW-0479">Metal-binding</keyword>
<protein>
    <recommendedName>
        <fullName evidence="6">AN1-type domain-containing protein</fullName>
    </recommendedName>
</protein>